<evidence type="ECO:0000259" key="6">
    <source>
        <dbReference type="PROSITE" id="PS50111"/>
    </source>
</evidence>
<dbReference type="InterPro" id="IPR000014">
    <property type="entry name" value="PAS"/>
</dbReference>
<evidence type="ECO:0000256" key="3">
    <source>
        <dbReference type="PROSITE-ProRule" id="PRU00284"/>
    </source>
</evidence>
<dbReference type="PRINTS" id="PR00260">
    <property type="entry name" value="CHEMTRNSDUCR"/>
</dbReference>
<dbReference type="InterPro" id="IPR004089">
    <property type="entry name" value="MCPsignal_dom"/>
</dbReference>
<feature type="domain" description="Methyl-accepting transducer" evidence="6">
    <location>
        <begin position="898"/>
        <end position="1127"/>
    </location>
</feature>
<feature type="domain" description="HAMP" evidence="7">
    <location>
        <begin position="841"/>
        <end position="893"/>
    </location>
</feature>
<dbReference type="InterPro" id="IPR004090">
    <property type="entry name" value="Chemotax_Me-accpt_rcpt"/>
</dbReference>
<evidence type="ECO:0000256" key="1">
    <source>
        <dbReference type="ARBA" id="ARBA00022481"/>
    </source>
</evidence>
<keyword evidence="9" id="KW-1185">Reference proteome</keyword>
<feature type="transmembrane region" description="Helical" evidence="5">
    <location>
        <begin position="193"/>
        <end position="211"/>
    </location>
</feature>
<comment type="similarity">
    <text evidence="2">Belongs to the methyl-accepting chemotaxis (MCP) protein family.</text>
</comment>
<dbReference type="InterPro" id="IPR051310">
    <property type="entry name" value="MCP_chemotaxis"/>
</dbReference>
<evidence type="ECO:0000259" key="7">
    <source>
        <dbReference type="PROSITE" id="PS50885"/>
    </source>
</evidence>
<feature type="region of interest" description="Disordered" evidence="4">
    <location>
        <begin position="1143"/>
        <end position="1211"/>
    </location>
</feature>
<accession>A0ABV0IZB2</accession>
<dbReference type="PANTHER" id="PTHR43531:SF14">
    <property type="entry name" value="METHYL-ACCEPTING CHEMOTAXIS PROTEIN I-RELATED"/>
    <property type="match status" value="1"/>
</dbReference>
<sequence>MSDIRLKQQLTLGVGLLMVAMAAALYLAQAQLHRLQGAADEFSGGQSVQIGQLTQASQAQQASQQLVRQLGGLLPDAGLAAQRAGQQQLDNALDGVTGRLNGLSAHVSADGKARLDAARNLDGTLRNQVASYRQLLAGGRGDDAHGYLLATLWPSALKYQEAIGQYVRYEGEQALKGDAGDAGATAGAIGNELLSMGGALLLLAAAMVWMLRRAVDRQFGGDPRLLATVLKELAEGEVRTEFSVRPGDRDSMFACLAEVVAHTLENLRVRNALDVCTTNVMIADDNHQVVYANRAVLDMFQQAESDIRQELPQFTARAILGSNIDNFHRNPSYQRGVLQQLNGTHRGTIKVGGRTFSLVLTPIRDGQNRKLGSVVEWLDTTRELELKSAEQARQEADRRAAAENARIRSALDVCTTNVMIADEDHNIIYTNQSVLKMFQQAEADIRRDIPRFSVGSLLGSNIDDFHKNPSYQRGLLQQVRESHRSSITVGGRTFSLILTPIVGGKGERLGDVVEWQDNTDMLKLQREADLRAEKERKLAAENARIRSALDVCTTNVMIADESHHIIYANQAVQEMFRQAESDIRKDIPRFSVSNLMGSKIDDFHKNPSYQHGVLQQVRSTHRSSIVVGGRTFGLILSPIVNAQGERLGAVVEWQDNTETLRQQAEAETRAAEESRIAGENARIRSALDNCTTNVMIADNERKIIYMNHSVTDMLRGAEADLRKALPNFDVRRLIGSTMDEFHKNPSHQRELLANLRSTYRAEIKVAGRTFSLVANPVFDSDGERLGSVVEWKDRTAEVEIEHEVSEIVRAASAGEFGKRIEVESKQGFFRLLGEGVNQLLGVTSQGLNDIANVLGALARGDLTRTISSDYDGLFGQLKADSNTTVERLKEIIANIKDSTDAINTAAKEIAAGNSNLSGRTEQQAASLEETASSMEEITSTVRQNAENAKKANSLATGASDIAARGGKVVGDVVSTMNEINESAKKIVDIISVIDGIAFQTNILALNAAVEAARAGEQGRGFAVVASEVRNLAQRSAAAAKEIKSLIGNSVDKVESGSRLVDEAGRTMNEIVVSIRRVADIMSDISAASLEQSSGIEQVNLAVTQMDENTQKNAALVEEAAAAAESLEEQARYLSDAVAVFKLDDKPSHGKPPAARSASHPTGGISMAKQNGAVAGLAGKAGHHPGSYQVKPKSIEPIHPPGDMGDGSWEEF</sequence>
<keyword evidence="3" id="KW-0807">Transducer</keyword>
<evidence type="ECO:0000256" key="2">
    <source>
        <dbReference type="ARBA" id="ARBA00029447"/>
    </source>
</evidence>
<protein>
    <submittedName>
        <fullName evidence="8">Methyl-accepting chemotaxis protein</fullName>
    </submittedName>
</protein>
<keyword evidence="5" id="KW-0472">Membrane</keyword>
<dbReference type="RefSeq" id="WP_347935478.1">
    <property type="nucleotide sequence ID" value="NZ_CP158160.1"/>
</dbReference>
<comment type="caution">
    <text evidence="8">The sequence shown here is derived from an EMBL/GenBank/DDBJ whole genome shotgun (WGS) entry which is preliminary data.</text>
</comment>
<dbReference type="Pfam" id="PF13188">
    <property type="entry name" value="PAS_8"/>
    <property type="match status" value="4"/>
</dbReference>
<dbReference type="Pfam" id="PF18947">
    <property type="entry name" value="HAMP_2"/>
    <property type="match status" value="1"/>
</dbReference>
<evidence type="ECO:0000256" key="5">
    <source>
        <dbReference type="SAM" id="Phobius"/>
    </source>
</evidence>
<proteinExistence type="inferred from homology"/>
<dbReference type="CDD" id="cd11386">
    <property type="entry name" value="MCP_signal"/>
    <property type="match status" value="1"/>
</dbReference>
<evidence type="ECO:0000313" key="9">
    <source>
        <dbReference type="Proteomes" id="UP001462502"/>
    </source>
</evidence>
<organism evidence="8 9">
    <name type="scientific">Chromobacterium phragmitis</name>
    <dbReference type="NCBI Taxonomy" id="2202141"/>
    <lineage>
        <taxon>Bacteria</taxon>
        <taxon>Pseudomonadati</taxon>
        <taxon>Pseudomonadota</taxon>
        <taxon>Betaproteobacteria</taxon>
        <taxon>Neisseriales</taxon>
        <taxon>Chromobacteriaceae</taxon>
        <taxon>Chromobacterium</taxon>
    </lineage>
</organism>
<dbReference type="Proteomes" id="UP001462502">
    <property type="component" value="Unassembled WGS sequence"/>
</dbReference>
<gene>
    <name evidence="8" type="ORF">ABI908_21145</name>
</gene>
<dbReference type="SMART" id="SM00091">
    <property type="entry name" value="PAS"/>
    <property type="match status" value="4"/>
</dbReference>
<dbReference type="Pfam" id="PF00015">
    <property type="entry name" value="MCPsignal"/>
    <property type="match status" value="1"/>
</dbReference>
<dbReference type="Gene3D" id="3.30.450.20">
    <property type="entry name" value="PAS domain"/>
    <property type="match status" value="4"/>
</dbReference>
<keyword evidence="5" id="KW-1133">Transmembrane helix</keyword>
<name>A0ABV0IZB2_9NEIS</name>
<evidence type="ECO:0000256" key="4">
    <source>
        <dbReference type="SAM" id="MobiDB-lite"/>
    </source>
</evidence>
<dbReference type="EMBL" id="JBDXMI010000001">
    <property type="protein sequence ID" value="MEO9386608.1"/>
    <property type="molecule type" value="Genomic_DNA"/>
</dbReference>
<dbReference type="PROSITE" id="PS50885">
    <property type="entry name" value="HAMP"/>
    <property type="match status" value="1"/>
</dbReference>
<keyword evidence="1" id="KW-0488">Methylation</keyword>
<reference evidence="8 9" key="1">
    <citation type="submission" date="2024-05" db="EMBL/GenBank/DDBJ databases">
        <authorList>
            <person name="De Oliveira J.P."/>
            <person name="Noriler S.A."/>
            <person name="De Oliveira A.G."/>
            <person name="Sipoli D.S."/>
        </authorList>
    </citation>
    <scope>NUCLEOTIDE SEQUENCE [LARGE SCALE GENOMIC DNA]</scope>
    <source>
        <strain evidence="8 9">LABIM192</strain>
    </source>
</reference>
<dbReference type="Gene3D" id="1.10.287.950">
    <property type="entry name" value="Methyl-accepting chemotaxis protein"/>
    <property type="match status" value="1"/>
</dbReference>
<dbReference type="PROSITE" id="PS50111">
    <property type="entry name" value="CHEMOTAXIS_TRANSDUC_2"/>
    <property type="match status" value="1"/>
</dbReference>
<evidence type="ECO:0000313" key="8">
    <source>
        <dbReference type="EMBL" id="MEO9386608.1"/>
    </source>
</evidence>
<keyword evidence="5" id="KW-0812">Transmembrane</keyword>
<dbReference type="SUPFAM" id="SSF58104">
    <property type="entry name" value="Methyl-accepting chemotaxis protein (MCP) signaling domain"/>
    <property type="match status" value="1"/>
</dbReference>
<dbReference type="SMART" id="SM00283">
    <property type="entry name" value="MA"/>
    <property type="match status" value="1"/>
</dbReference>
<dbReference type="SUPFAM" id="SSF55785">
    <property type="entry name" value="PYP-like sensor domain (PAS domain)"/>
    <property type="match status" value="3"/>
</dbReference>
<dbReference type="InterPro" id="IPR035965">
    <property type="entry name" value="PAS-like_dom_sf"/>
</dbReference>
<dbReference type="PANTHER" id="PTHR43531">
    <property type="entry name" value="PROTEIN ICFG"/>
    <property type="match status" value="1"/>
</dbReference>
<dbReference type="InterPro" id="IPR003660">
    <property type="entry name" value="HAMP_dom"/>
</dbReference>